<evidence type="ECO:0000313" key="2">
    <source>
        <dbReference type="Proteomes" id="UP000323161"/>
    </source>
</evidence>
<protein>
    <submittedName>
        <fullName evidence="1">Uncharacterized protein</fullName>
    </submittedName>
</protein>
<evidence type="ECO:0000313" key="1">
    <source>
        <dbReference type="EMBL" id="KAA1173240.1"/>
    </source>
</evidence>
<name>A0A5B0VF07_9GAMM</name>
<dbReference type="Proteomes" id="UP000323161">
    <property type="component" value="Unassembled WGS sequence"/>
</dbReference>
<dbReference type="EMBL" id="VTUU01000005">
    <property type="protein sequence ID" value="KAA1173240.1"/>
    <property type="molecule type" value="Genomic_DNA"/>
</dbReference>
<organism evidence="1 2">
    <name type="scientific">Marinobacter salinexigens</name>
    <dbReference type="NCBI Taxonomy" id="2919747"/>
    <lineage>
        <taxon>Bacteria</taxon>
        <taxon>Pseudomonadati</taxon>
        <taxon>Pseudomonadota</taxon>
        <taxon>Gammaproteobacteria</taxon>
        <taxon>Pseudomonadales</taxon>
        <taxon>Marinobacteraceae</taxon>
        <taxon>Marinobacter</taxon>
    </lineage>
</organism>
<dbReference type="AlphaFoldDB" id="A0A5B0VF07"/>
<comment type="caution">
    <text evidence="1">The sequence shown here is derived from an EMBL/GenBank/DDBJ whole genome shotgun (WGS) entry which is preliminary data.</text>
</comment>
<proteinExistence type="predicted"/>
<accession>A0A5B0VF07</accession>
<sequence>MTNIVHANFGGRLCDGQFFNADVYTENRTKYQFEATADSATAAYFRIIALAVKEGISVIRLVAMFDGVLADRKADHPPIKVWSRPKIASGL</sequence>
<reference evidence="1 2" key="1">
    <citation type="submission" date="2019-08" db="EMBL/GenBank/DDBJ databases">
        <title>Marinobacter ZYF650 sp. nov., a marine bacterium isolated from seawater of the Mariana trench.</title>
        <authorList>
            <person name="Ahmad W."/>
        </authorList>
    </citation>
    <scope>NUCLEOTIDE SEQUENCE [LARGE SCALE GENOMIC DNA]</scope>
    <source>
        <strain evidence="1 2">ZYF650</strain>
    </source>
</reference>
<keyword evidence="2" id="KW-1185">Reference proteome</keyword>
<gene>
    <name evidence="1" type="ORF">FWJ25_12175</name>
</gene>
<dbReference type="GeneID" id="78558744"/>
<dbReference type="RefSeq" id="WP_014575775.1">
    <property type="nucleotide sequence ID" value="NZ_VTUU01000005.1"/>
</dbReference>